<evidence type="ECO:0000313" key="1">
    <source>
        <dbReference type="EMBL" id="KAK5608677.1"/>
    </source>
</evidence>
<accession>A0AAV9RIF0</accession>
<dbReference type="AlphaFoldDB" id="A0AAV9RIF0"/>
<sequence>MAQPEQVEFQRGLSEELGKSLEFEQGLIPTDLSLARNGTRVEREEPDQHHDAEVILAVIKAVISSYSLKESAGPWEGFKEGEEGLDIMNNALEESESVDKESLMLKSLFYSNGGVLACEVVRCESPAELSSAGVYTATMS</sequence>
<evidence type="ECO:0000313" key="2">
    <source>
        <dbReference type="Proteomes" id="UP001311232"/>
    </source>
</evidence>
<organism evidence="1 2">
    <name type="scientific">Crenichthys baileyi</name>
    <name type="common">White River springfish</name>
    <dbReference type="NCBI Taxonomy" id="28760"/>
    <lineage>
        <taxon>Eukaryota</taxon>
        <taxon>Metazoa</taxon>
        <taxon>Chordata</taxon>
        <taxon>Craniata</taxon>
        <taxon>Vertebrata</taxon>
        <taxon>Euteleostomi</taxon>
        <taxon>Actinopterygii</taxon>
        <taxon>Neopterygii</taxon>
        <taxon>Teleostei</taxon>
        <taxon>Neoteleostei</taxon>
        <taxon>Acanthomorphata</taxon>
        <taxon>Ovalentaria</taxon>
        <taxon>Atherinomorphae</taxon>
        <taxon>Cyprinodontiformes</taxon>
        <taxon>Goodeidae</taxon>
        <taxon>Crenichthys</taxon>
    </lineage>
</organism>
<comment type="caution">
    <text evidence="1">The sequence shown here is derived from an EMBL/GenBank/DDBJ whole genome shotgun (WGS) entry which is preliminary data.</text>
</comment>
<dbReference type="EMBL" id="JAHHUM010001790">
    <property type="protein sequence ID" value="KAK5608677.1"/>
    <property type="molecule type" value="Genomic_DNA"/>
</dbReference>
<proteinExistence type="predicted"/>
<name>A0AAV9RIF0_9TELE</name>
<protein>
    <submittedName>
        <fullName evidence="1">Uncharacterized protein</fullName>
    </submittedName>
</protein>
<reference evidence="1 2" key="1">
    <citation type="submission" date="2021-06" db="EMBL/GenBank/DDBJ databases">
        <authorList>
            <person name="Palmer J.M."/>
        </authorList>
    </citation>
    <scope>NUCLEOTIDE SEQUENCE [LARGE SCALE GENOMIC DNA]</scope>
    <source>
        <strain evidence="1 2">MEX-2019</strain>
        <tissue evidence="1">Muscle</tissue>
    </source>
</reference>
<keyword evidence="2" id="KW-1185">Reference proteome</keyword>
<gene>
    <name evidence="1" type="ORF">CRENBAI_021840</name>
</gene>
<dbReference type="Proteomes" id="UP001311232">
    <property type="component" value="Unassembled WGS sequence"/>
</dbReference>